<dbReference type="Pfam" id="PF02518">
    <property type="entry name" value="HATPase_c"/>
    <property type="match status" value="1"/>
</dbReference>
<dbReference type="SMART" id="SM00388">
    <property type="entry name" value="HisKA"/>
    <property type="match status" value="1"/>
</dbReference>
<dbReference type="InterPro" id="IPR036890">
    <property type="entry name" value="HATPase_C_sf"/>
</dbReference>
<keyword evidence="5" id="KW-0418">Kinase</keyword>
<dbReference type="InterPro" id="IPR003661">
    <property type="entry name" value="HisK_dim/P_dom"/>
</dbReference>
<dbReference type="InterPro" id="IPR005467">
    <property type="entry name" value="His_kinase_dom"/>
</dbReference>
<evidence type="ECO:0000256" key="2">
    <source>
        <dbReference type="ARBA" id="ARBA00012438"/>
    </source>
</evidence>
<evidence type="ECO:0000259" key="7">
    <source>
        <dbReference type="PROSITE" id="PS50109"/>
    </source>
</evidence>
<dbReference type="SMART" id="SM01080">
    <property type="entry name" value="CHASE2"/>
    <property type="match status" value="1"/>
</dbReference>
<dbReference type="PANTHER" id="PTHR42878:SF15">
    <property type="entry name" value="BACTERIOPHYTOCHROME"/>
    <property type="match status" value="1"/>
</dbReference>
<dbReference type="Proteomes" id="UP001317705">
    <property type="component" value="Chromosome"/>
</dbReference>
<protein>
    <recommendedName>
        <fullName evidence="2">histidine kinase</fullName>
        <ecNumber evidence="2">2.7.13.3</ecNumber>
    </recommendedName>
</protein>
<dbReference type="Pfam" id="PF00512">
    <property type="entry name" value="HisKA"/>
    <property type="match status" value="1"/>
</dbReference>
<keyword evidence="6" id="KW-0812">Transmembrane</keyword>
<feature type="transmembrane region" description="Helical" evidence="6">
    <location>
        <begin position="288"/>
        <end position="306"/>
    </location>
</feature>
<keyword evidence="6" id="KW-1133">Transmembrane helix</keyword>
<accession>A0ABM8EKF8</accession>
<evidence type="ECO:0000256" key="1">
    <source>
        <dbReference type="ARBA" id="ARBA00000085"/>
    </source>
</evidence>
<dbReference type="Gene3D" id="1.10.287.130">
    <property type="match status" value="1"/>
</dbReference>
<comment type="catalytic activity">
    <reaction evidence="1">
        <text>ATP + protein L-histidine = ADP + protein N-phospho-L-histidine.</text>
        <dbReference type="EC" id="2.7.13.3"/>
    </reaction>
</comment>
<dbReference type="InterPro" id="IPR007890">
    <property type="entry name" value="CHASE2"/>
</dbReference>
<keyword evidence="9" id="KW-1185">Reference proteome</keyword>
<feature type="domain" description="Histidine kinase" evidence="7">
    <location>
        <begin position="435"/>
        <end position="647"/>
    </location>
</feature>
<dbReference type="PROSITE" id="PS50109">
    <property type="entry name" value="HIS_KIN"/>
    <property type="match status" value="1"/>
</dbReference>
<dbReference type="Pfam" id="PF05226">
    <property type="entry name" value="CHASE2"/>
    <property type="match status" value="1"/>
</dbReference>
<evidence type="ECO:0000256" key="5">
    <source>
        <dbReference type="ARBA" id="ARBA00022777"/>
    </source>
</evidence>
<dbReference type="InterPro" id="IPR036097">
    <property type="entry name" value="HisK_dim/P_sf"/>
</dbReference>
<keyword evidence="6" id="KW-0472">Membrane</keyword>
<dbReference type="PANTHER" id="PTHR42878">
    <property type="entry name" value="TWO-COMPONENT HISTIDINE KINASE"/>
    <property type="match status" value="1"/>
</dbReference>
<dbReference type="CDD" id="cd00082">
    <property type="entry name" value="HisKA"/>
    <property type="match status" value="1"/>
</dbReference>
<feature type="transmembrane region" description="Helical" evidence="6">
    <location>
        <begin position="313"/>
        <end position="332"/>
    </location>
</feature>
<evidence type="ECO:0000256" key="3">
    <source>
        <dbReference type="ARBA" id="ARBA00022553"/>
    </source>
</evidence>
<dbReference type="PRINTS" id="PR00344">
    <property type="entry name" value="BCTRLSENSOR"/>
</dbReference>
<organism evidence="8 9">
    <name type="scientific">Geotalea uraniireducens</name>
    <dbReference type="NCBI Taxonomy" id="351604"/>
    <lineage>
        <taxon>Bacteria</taxon>
        <taxon>Pseudomonadati</taxon>
        <taxon>Thermodesulfobacteriota</taxon>
        <taxon>Desulfuromonadia</taxon>
        <taxon>Geobacterales</taxon>
        <taxon>Geobacteraceae</taxon>
        <taxon>Geotalea</taxon>
    </lineage>
</organism>
<dbReference type="InterPro" id="IPR050351">
    <property type="entry name" value="BphY/WalK/GraS-like"/>
</dbReference>
<dbReference type="EC" id="2.7.13.3" evidence="2"/>
<evidence type="ECO:0000313" key="8">
    <source>
        <dbReference type="EMBL" id="BDV42924.1"/>
    </source>
</evidence>
<dbReference type="SUPFAM" id="SSF47384">
    <property type="entry name" value="Homodimeric domain of signal transducing histidine kinase"/>
    <property type="match status" value="1"/>
</dbReference>
<keyword evidence="4" id="KW-0808">Transferase</keyword>
<evidence type="ECO:0000313" key="9">
    <source>
        <dbReference type="Proteomes" id="UP001317705"/>
    </source>
</evidence>
<evidence type="ECO:0000256" key="4">
    <source>
        <dbReference type="ARBA" id="ARBA00022679"/>
    </source>
</evidence>
<dbReference type="EMBL" id="AP027151">
    <property type="protein sequence ID" value="BDV42924.1"/>
    <property type="molecule type" value="Genomic_DNA"/>
</dbReference>
<evidence type="ECO:0000256" key="6">
    <source>
        <dbReference type="SAM" id="Phobius"/>
    </source>
</evidence>
<sequence length="647" mass="70810">MMARQERNRWRRDLLVVAAGLLAIGLIAHLGAFDGVNSYCYDLAFRVRGTVRPPRQLLIAAIDEPTLHELGRWPLPRRYYATLLDRLAEARAVGFTIIMTEPSADDPLLAAAARRQGRTVLPLYIDDRLRTENPAPALAGLPVGHLHLEQDLDGVVRREFLYLRHDSRTVPALAAAVAAWAGAAVPTVPPPEGGKGQLIAQGRPLNLNYYGPPGTIPTVSLADLVAGRLAPARLRGKVVLVGITAPGIEERFITPFGQQRNRMAAVEVQATAVGNLLDGSAIRPVVEGTRLVLCLLFAAGLYLLLLQLSETGAVLTWLATVGGVTVTVYLLFTQGHRWLAPGIFYVAATYLCCAALLFRLKDAAARLQQYYAAVASHLEAEGEAAVPQDGGLRQYLSPGGINARIALLEKVNRQLLDRSVQAEAANRELEAFSYSVSHDLQAPLRRIGSFVDALGEDAADRLNETERDYLNRIGIATGRMRNLIDALLDLGRLSRLPIRRETIDLADMAREIAAELQKAEPERAATFIIPDRLVVSADARLMRNVMENLLNNAWKYSRQRQPARIEFGVDAAGQEPAYFVRDNGAGFDMRYADKLFTPFQRLHDEGAFEGNGIGLATVRRIISRHGGTVWGEGIVGEGATFHFTLGR</sequence>
<dbReference type="SMART" id="SM00387">
    <property type="entry name" value="HATPase_c"/>
    <property type="match status" value="1"/>
</dbReference>
<dbReference type="RefSeq" id="WP_282003654.1">
    <property type="nucleotide sequence ID" value="NZ_AP027151.1"/>
</dbReference>
<reference evidence="8 9" key="1">
    <citation type="submission" date="2022-12" db="EMBL/GenBank/DDBJ databases">
        <title>Polyphasic characterization of Geotalea uranireducens NIT-SL11 newly isolated from a complex of sewage sludge and microbially reduced graphene oxide.</title>
        <authorList>
            <person name="Xie L."/>
            <person name="Yoshida N."/>
            <person name="Meng L."/>
        </authorList>
    </citation>
    <scope>NUCLEOTIDE SEQUENCE [LARGE SCALE GENOMIC DNA]</scope>
    <source>
        <strain evidence="8 9">NIT-SL11</strain>
    </source>
</reference>
<dbReference type="InterPro" id="IPR003594">
    <property type="entry name" value="HATPase_dom"/>
</dbReference>
<dbReference type="Gene3D" id="3.30.565.10">
    <property type="entry name" value="Histidine kinase-like ATPase, C-terminal domain"/>
    <property type="match status" value="1"/>
</dbReference>
<dbReference type="InterPro" id="IPR004358">
    <property type="entry name" value="Sig_transdc_His_kin-like_C"/>
</dbReference>
<dbReference type="SUPFAM" id="SSF55874">
    <property type="entry name" value="ATPase domain of HSP90 chaperone/DNA topoisomerase II/histidine kinase"/>
    <property type="match status" value="1"/>
</dbReference>
<keyword evidence="3" id="KW-0597">Phosphoprotein</keyword>
<proteinExistence type="predicted"/>
<feature type="transmembrane region" description="Helical" evidence="6">
    <location>
        <begin position="338"/>
        <end position="358"/>
    </location>
</feature>
<gene>
    <name evidence="8" type="ORF">GURASL_18470</name>
</gene>
<name>A0ABM8EKF8_9BACT</name>